<comment type="caution">
    <text evidence="3">The sequence shown here is derived from an EMBL/GenBank/DDBJ whole genome shotgun (WGS) entry which is preliminary data.</text>
</comment>
<evidence type="ECO:0000256" key="2">
    <source>
        <dbReference type="SAM" id="SignalP"/>
    </source>
</evidence>
<feature type="region of interest" description="Disordered" evidence="1">
    <location>
        <begin position="329"/>
        <end position="355"/>
    </location>
</feature>
<gene>
    <name evidence="3" type="ORF">BXT89_11310</name>
</gene>
<keyword evidence="2" id="KW-0732">Signal</keyword>
<name>A0A1S8DGN0_9GAMM</name>
<dbReference type="EMBL" id="MUBC01000022">
    <property type="protein sequence ID" value="ONM43782.1"/>
    <property type="molecule type" value="Genomic_DNA"/>
</dbReference>
<dbReference type="RefSeq" id="WP_083727734.1">
    <property type="nucleotide sequence ID" value="NZ_FOUD01000001.1"/>
</dbReference>
<dbReference type="Proteomes" id="UP000242847">
    <property type="component" value="Unassembled WGS sequence"/>
</dbReference>
<organism evidence="3 4">
    <name type="scientific">Halopseudomonas pachastrellae</name>
    <dbReference type="NCBI Taxonomy" id="254161"/>
    <lineage>
        <taxon>Bacteria</taxon>
        <taxon>Pseudomonadati</taxon>
        <taxon>Pseudomonadota</taxon>
        <taxon>Gammaproteobacteria</taxon>
        <taxon>Pseudomonadales</taxon>
        <taxon>Pseudomonadaceae</taxon>
        <taxon>Halopseudomonas</taxon>
    </lineage>
</organism>
<evidence type="ECO:0000313" key="3">
    <source>
        <dbReference type="EMBL" id="ONM43782.1"/>
    </source>
</evidence>
<sequence length="368" mass="39819">MPLSRFFSVGFFSLCLPLAAHAAVLDSLYEVQLPPQADAEQSAQLSNALDVMLERLAGNSLDEEAPTLAKVLAEPSSVTRQISSLQDDGSMQVEFDPLLLRDALTQAQVPMLGRNRPGILVWAVQRDELGEDFMAPGSEMGQALRTAARFRGVALMQPLSDLQDRASISEEDVLDGDVEALKAASERYASEGILALDVYHDTGEDWLLEWTFWLNDRTLEGKERSADPAQLADGLMRGLALEVHSQYAVGAQAGGSAAGWTLQISGINSVGAFADLQRSLQQLSSQHQPSLVSISGDQVVFAIDFPGDQGQLERMLMLDQRLIRTEAPAPAAVEPDSALPVESDGVGEQPEEQVGAAAPANTLYYRWR</sequence>
<evidence type="ECO:0000313" key="4">
    <source>
        <dbReference type="Proteomes" id="UP000242847"/>
    </source>
</evidence>
<evidence type="ECO:0000256" key="1">
    <source>
        <dbReference type="SAM" id="MobiDB-lite"/>
    </source>
</evidence>
<proteinExistence type="predicted"/>
<reference evidence="3 4" key="1">
    <citation type="submission" date="2017-01" db="EMBL/GenBank/DDBJ databases">
        <title>Draft genome sequence of Pseudomonas pachastrellae type strain CCUG 46540T from a deep sea.</title>
        <authorList>
            <person name="Gomila M."/>
            <person name="Mulet M."/>
            <person name="Lalucat J."/>
            <person name="Garcia-Valdes E."/>
        </authorList>
    </citation>
    <scope>NUCLEOTIDE SEQUENCE [LARGE SCALE GENOMIC DNA]</scope>
    <source>
        <strain evidence="3 4">CCUG 46540</strain>
    </source>
</reference>
<dbReference type="AlphaFoldDB" id="A0A1S8DGN0"/>
<dbReference type="Pfam" id="PF09839">
    <property type="entry name" value="DUF2066"/>
    <property type="match status" value="1"/>
</dbReference>
<dbReference type="InterPro" id="IPR018642">
    <property type="entry name" value="DUF2066"/>
</dbReference>
<accession>A0A1S8DGN0</accession>
<feature type="signal peptide" evidence="2">
    <location>
        <begin position="1"/>
        <end position="22"/>
    </location>
</feature>
<dbReference type="STRING" id="254161.SAMN05216256_101269"/>
<feature type="chain" id="PRO_5010550579" description="DUF2066 domain-containing protein" evidence="2">
    <location>
        <begin position="23"/>
        <end position="368"/>
    </location>
</feature>
<dbReference type="OrthoDB" id="6195299at2"/>
<evidence type="ECO:0008006" key="5">
    <source>
        <dbReference type="Google" id="ProtNLM"/>
    </source>
</evidence>
<protein>
    <recommendedName>
        <fullName evidence="5">DUF2066 domain-containing protein</fullName>
    </recommendedName>
</protein>
<keyword evidence="4" id="KW-1185">Reference proteome</keyword>